<keyword evidence="4 7" id="KW-0812">Transmembrane</keyword>
<evidence type="ECO:0000259" key="8">
    <source>
        <dbReference type="Pfam" id="PF02687"/>
    </source>
</evidence>
<accession>A0AA46AFJ2</accession>
<dbReference type="RefSeq" id="WP_265134868.1">
    <property type="nucleotide sequence ID" value="NZ_FXTX01000019.1"/>
</dbReference>
<keyword evidence="3" id="KW-1003">Cell membrane</keyword>
<feature type="transmembrane region" description="Helical" evidence="7">
    <location>
        <begin position="269"/>
        <end position="292"/>
    </location>
</feature>
<keyword evidence="11" id="KW-1185">Reference proteome</keyword>
<dbReference type="InterPro" id="IPR025857">
    <property type="entry name" value="MacB_PCD"/>
</dbReference>
<feature type="domain" description="ABC3 transporter permease C-terminal" evidence="8">
    <location>
        <begin position="273"/>
        <end position="398"/>
    </location>
</feature>
<feature type="transmembrane region" description="Helical" evidence="7">
    <location>
        <begin position="364"/>
        <end position="388"/>
    </location>
</feature>
<evidence type="ECO:0000256" key="5">
    <source>
        <dbReference type="ARBA" id="ARBA00022989"/>
    </source>
</evidence>
<protein>
    <submittedName>
        <fullName evidence="10">Lipoprotein-releasing system permease protein</fullName>
    </submittedName>
</protein>
<evidence type="ECO:0000256" key="1">
    <source>
        <dbReference type="ARBA" id="ARBA00004651"/>
    </source>
</evidence>
<dbReference type="Pfam" id="PF02687">
    <property type="entry name" value="FtsX"/>
    <property type="match status" value="1"/>
</dbReference>
<evidence type="ECO:0000313" key="11">
    <source>
        <dbReference type="Proteomes" id="UP001157947"/>
    </source>
</evidence>
<keyword evidence="5 7" id="KW-1133">Transmembrane helix</keyword>
<dbReference type="Proteomes" id="UP001157947">
    <property type="component" value="Unassembled WGS sequence"/>
</dbReference>
<evidence type="ECO:0000259" key="9">
    <source>
        <dbReference type="Pfam" id="PF12704"/>
    </source>
</evidence>
<comment type="subcellular location">
    <subcellularLocation>
        <location evidence="1">Cell membrane</location>
        <topology evidence="1">Multi-pass membrane protein</topology>
    </subcellularLocation>
</comment>
<evidence type="ECO:0000313" key="10">
    <source>
        <dbReference type="EMBL" id="SMP19402.1"/>
    </source>
</evidence>
<feature type="domain" description="MacB-like periplasmic core" evidence="9">
    <location>
        <begin position="24"/>
        <end position="242"/>
    </location>
</feature>
<feature type="transmembrane region" description="Helical" evidence="7">
    <location>
        <begin position="20"/>
        <end position="45"/>
    </location>
</feature>
<reference evidence="10" key="1">
    <citation type="submission" date="2017-05" db="EMBL/GenBank/DDBJ databases">
        <authorList>
            <person name="Varghese N."/>
            <person name="Submissions S."/>
        </authorList>
    </citation>
    <scope>NUCLEOTIDE SEQUENCE</scope>
    <source>
        <strain evidence="10">DSM 18763</strain>
    </source>
</reference>
<evidence type="ECO:0000256" key="7">
    <source>
        <dbReference type="SAM" id="Phobius"/>
    </source>
</evidence>
<sequence>MPLYIQIAFRYLLSIKSKVLSFMTVISVIGIIVGVTALIVTLAIMSGFSYGLKQKILDTAPTIIITTLSNNKMLQNDPVVEKEIKNIKEVVDYEPFVYSNAIASKDESVFHIIVRGVYPEKDKNIASIDKKLIAGDYRLLNNEDAVIIGKDLAVALGVWVGDSFNIISPIGRKTALGFLPKMKKVYVAGIADFGMFEYDSSFVGININSAREFFDMGSYITGYQLKLKDPYQAEKIKDILEKKLPPDYIVKSWMDLNKSLFQALELEKLAMFMVIALIILVASFNISSLLTTKAREKRKDIAILKTIGADNNLILKIFLSQGLIIGLIGTTIGVLLGLSIVYVADSYHLVKLNPDVYLINYLPFKISTLEVLAVFFTSLIICFISSIFPAYSASKENIAEILRYE</sequence>
<dbReference type="Pfam" id="PF12704">
    <property type="entry name" value="MacB_PCD"/>
    <property type="match status" value="1"/>
</dbReference>
<keyword evidence="10" id="KW-0449">Lipoprotein</keyword>
<evidence type="ECO:0000256" key="6">
    <source>
        <dbReference type="ARBA" id="ARBA00023136"/>
    </source>
</evidence>
<dbReference type="GO" id="GO:0098797">
    <property type="term" value="C:plasma membrane protein complex"/>
    <property type="evidence" value="ECO:0007669"/>
    <property type="project" value="TreeGrafter"/>
</dbReference>
<proteinExistence type="inferred from homology"/>
<dbReference type="InterPro" id="IPR003838">
    <property type="entry name" value="ABC3_permease_C"/>
</dbReference>
<dbReference type="PANTHER" id="PTHR30489:SF0">
    <property type="entry name" value="LIPOPROTEIN-RELEASING SYSTEM TRANSMEMBRANE PROTEIN LOLE"/>
    <property type="match status" value="1"/>
</dbReference>
<feature type="transmembrane region" description="Helical" evidence="7">
    <location>
        <begin position="313"/>
        <end position="344"/>
    </location>
</feature>
<comment type="similarity">
    <text evidence="2">Belongs to the ABC-4 integral membrane protein family. LolC/E subfamily.</text>
</comment>
<evidence type="ECO:0000256" key="4">
    <source>
        <dbReference type="ARBA" id="ARBA00022692"/>
    </source>
</evidence>
<dbReference type="GO" id="GO:0044874">
    <property type="term" value="P:lipoprotein localization to outer membrane"/>
    <property type="evidence" value="ECO:0007669"/>
    <property type="project" value="TreeGrafter"/>
</dbReference>
<gene>
    <name evidence="10" type="ORF">SAMN06264868_11920</name>
</gene>
<dbReference type="InterPro" id="IPR051447">
    <property type="entry name" value="Lipoprotein-release_system"/>
</dbReference>
<evidence type="ECO:0000256" key="2">
    <source>
        <dbReference type="ARBA" id="ARBA00005236"/>
    </source>
</evidence>
<evidence type="ECO:0000256" key="3">
    <source>
        <dbReference type="ARBA" id="ARBA00022475"/>
    </source>
</evidence>
<dbReference type="EMBL" id="FXTX01000019">
    <property type="protein sequence ID" value="SMP19402.1"/>
    <property type="molecule type" value="Genomic_DNA"/>
</dbReference>
<keyword evidence="6 7" id="KW-0472">Membrane</keyword>
<comment type="caution">
    <text evidence="10">The sequence shown here is derived from an EMBL/GenBank/DDBJ whole genome shotgun (WGS) entry which is preliminary data.</text>
</comment>
<dbReference type="PANTHER" id="PTHR30489">
    <property type="entry name" value="LIPOPROTEIN-RELEASING SYSTEM TRANSMEMBRANE PROTEIN LOLE"/>
    <property type="match status" value="1"/>
</dbReference>
<organism evidence="10 11">
    <name type="scientific">Venenivibrio stagnispumantis</name>
    <dbReference type="NCBI Taxonomy" id="407998"/>
    <lineage>
        <taxon>Bacteria</taxon>
        <taxon>Pseudomonadati</taxon>
        <taxon>Aquificota</taxon>
        <taxon>Aquificia</taxon>
        <taxon>Aquificales</taxon>
        <taxon>Hydrogenothermaceae</taxon>
        <taxon>Venenivibrio</taxon>
    </lineage>
</organism>
<name>A0AA46AFJ2_9AQUI</name>
<dbReference type="AlphaFoldDB" id="A0AA46AFJ2"/>